<name>A0ABR3FDW7_9AGAR</name>
<comment type="caution">
    <text evidence="1">The sequence shown here is derived from an EMBL/GenBank/DDBJ whole genome shotgun (WGS) entry which is preliminary data.</text>
</comment>
<accession>A0ABR3FDW7</accession>
<keyword evidence="2" id="KW-1185">Reference proteome</keyword>
<protein>
    <submittedName>
        <fullName evidence="1">Uncharacterized protein</fullName>
    </submittedName>
</protein>
<proteinExistence type="predicted"/>
<dbReference type="EMBL" id="JBAHYK010000515">
    <property type="protein sequence ID" value="KAL0573341.1"/>
    <property type="molecule type" value="Genomic_DNA"/>
</dbReference>
<evidence type="ECO:0000313" key="2">
    <source>
        <dbReference type="Proteomes" id="UP001465976"/>
    </source>
</evidence>
<reference evidence="1 2" key="1">
    <citation type="submission" date="2024-02" db="EMBL/GenBank/DDBJ databases">
        <title>A draft genome for the cacao thread blight pathogen Marasmius crinis-equi.</title>
        <authorList>
            <person name="Cohen S.P."/>
            <person name="Baruah I.K."/>
            <person name="Amoako-Attah I."/>
            <person name="Bukari Y."/>
            <person name="Meinhardt L.W."/>
            <person name="Bailey B.A."/>
        </authorList>
    </citation>
    <scope>NUCLEOTIDE SEQUENCE [LARGE SCALE GENOMIC DNA]</scope>
    <source>
        <strain evidence="1 2">GH-76</strain>
    </source>
</reference>
<gene>
    <name evidence="1" type="ORF">V5O48_008619</name>
</gene>
<dbReference type="Proteomes" id="UP001465976">
    <property type="component" value="Unassembled WGS sequence"/>
</dbReference>
<organism evidence="1 2">
    <name type="scientific">Marasmius crinis-equi</name>
    <dbReference type="NCBI Taxonomy" id="585013"/>
    <lineage>
        <taxon>Eukaryota</taxon>
        <taxon>Fungi</taxon>
        <taxon>Dikarya</taxon>
        <taxon>Basidiomycota</taxon>
        <taxon>Agaricomycotina</taxon>
        <taxon>Agaricomycetes</taxon>
        <taxon>Agaricomycetidae</taxon>
        <taxon>Agaricales</taxon>
        <taxon>Marasmiineae</taxon>
        <taxon>Marasmiaceae</taxon>
        <taxon>Marasmius</taxon>
    </lineage>
</organism>
<evidence type="ECO:0000313" key="1">
    <source>
        <dbReference type="EMBL" id="KAL0573341.1"/>
    </source>
</evidence>
<sequence length="280" mass="31439">MTPPIHLPFSPKRVLVIESTGKTRLEEEMPSRPCGISCGAFPVVILLRTMDQARHAQNNLNSWLPRMVRTFRGQEFVEQVGNWEELVRLSQAVSEMSEGYKGFYVDVRSGDRSAVYCSSREAFLSMSEVQQQSQRAFVYDTFRGAFLSALMRPGGPPAHCIYDFNPTIDPPRQMEIGKAILGGLRPGAGHPITAPPPRRPAASSASQDPELAVLLHAQEISYGWALYYLHAHGFGAEAGWIQDRFDLGSGQDEFVADMTRRFGEAKFSEYHYIYSLFRDL</sequence>